<keyword evidence="3" id="KW-0378">Hydrolase</keyword>
<feature type="domain" description="Prohead serine protease" evidence="4">
    <location>
        <begin position="10"/>
        <end position="169"/>
    </location>
</feature>
<dbReference type="GO" id="GO:0008233">
    <property type="term" value="F:peptidase activity"/>
    <property type="evidence" value="ECO:0007669"/>
    <property type="project" value="UniProtKB-KW"/>
</dbReference>
<dbReference type="Pfam" id="PF04586">
    <property type="entry name" value="Peptidase_S78"/>
    <property type="match status" value="1"/>
</dbReference>
<evidence type="ECO:0000256" key="3">
    <source>
        <dbReference type="ARBA" id="ARBA00022801"/>
    </source>
</evidence>
<reference evidence="5 6" key="1">
    <citation type="submission" date="2023-07" db="EMBL/GenBank/DDBJ databases">
        <title>Genomic Encyclopedia of Type Strains, Phase IV (KMG-IV): sequencing the most valuable type-strain genomes for metagenomic binning, comparative biology and taxonomic classification.</title>
        <authorList>
            <person name="Goeker M."/>
        </authorList>
    </citation>
    <scope>NUCLEOTIDE SEQUENCE [LARGE SCALE GENOMIC DNA]</scope>
    <source>
        <strain evidence="5 6">B1-1</strain>
    </source>
</reference>
<dbReference type="Proteomes" id="UP001223743">
    <property type="component" value="Unassembled WGS sequence"/>
</dbReference>
<evidence type="ECO:0000259" key="4">
    <source>
        <dbReference type="Pfam" id="PF04586"/>
    </source>
</evidence>
<keyword evidence="2 5" id="KW-0645">Protease</keyword>
<evidence type="ECO:0000256" key="2">
    <source>
        <dbReference type="ARBA" id="ARBA00022670"/>
    </source>
</evidence>
<name>A0ABU0M5T1_9HYPH</name>
<dbReference type="InterPro" id="IPR054613">
    <property type="entry name" value="Peptidase_S78_dom"/>
</dbReference>
<gene>
    <name evidence="5" type="ORF">QO015_001935</name>
</gene>
<keyword evidence="6" id="KW-1185">Reference proteome</keyword>
<sequence>MRSEAFYAPLEVKFAEGATAGIFEGYGAVFGNVDAYGDVIQKGAFRETLREWKGLKKLPPMLVQHGGWMMTDMDALPVGIWEAMSEDDTGLQVKGRLINLDTERGKTIYGAMKEGALDGMSIGYRAKEFALGTKPEEPRRTLKKIDLMEVSVVTFPANGKARVSAVKSQDDLSVEDIREIEAILRTEDLSQRDAAKAVAGFKKWLRRDGGAPGPGSRDESAAADLADVIRRNIASLSAR</sequence>
<dbReference type="EMBL" id="JAUSWJ010000001">
    <property type="protein sequence ID" value="MDQ0516322.1"/>
    <property type="molecule type" value="Genomic_DNA"/>
</dbReference>
<dbReference type="InterPro" id="IPR006433">
    <property type="entry name" value="Prohead_protease"/>
</dbReference>
<dbReference type="RefSeq" id="WP_266279753.1">
    <property type="nucleotide sequence ID" value="NZ_JAPKNF010000001.1"/>
</dbReference>
<comment type="caution">
    <text evidence="5">The sequence shown here is derived from an EMBL/GenBank/DDBJ whole genome shotgun (WGS) entry which is preliminary data.</text>
</comment>
<dbReference type="NCBIfam" id="TIGR01543">
    <property type="entry name" value="proheadase_HK97"/>
    <property type="match status" value="1"/>
</dbReference>
<dbReference type="GO" id="GO:0006508">
    <property type="term" value="P:proteolysis"/>
    <property type="evidence" value="ECO:0007669"/>
    <property type="project" value="UniProtKB-KW"/>
</dbReference>
<evidence type="ECO:0000256" key="1">
    <source>
        <dbReference type="ARBA" id="ARBA00022612"/>
    </source>
</evidence>
<evidence type="ECO:0000313" key="5">
    <source>
        <dbReference type="EMBL" id="MDQ0516322.1"/>
    </source>
</evidence>
<protein>
    <submittedName>
        <fullName evidence="5">HK97 family phage prohead protease</fullName>
    </submittedName>
</protein>
<organism evidence="5 6">
    <name type="scientific">Kaistia geumhonensis</name>
    <dbReference type="NCBI Taxonomy" id="410839"/>
    <lineage>
        <taxon>Bacteria</taxon>
        <taxon>Pseudomonadati</taxon>
        <taxon>Pseudomonadota</taxon>
        <taxon>Alphaproteobacteria</taxon>
        <taxon>Hyphomicrobiales</taxon>
        <taxon>Kaistiaceae</taxon>
        <taxon>Kaistia</taxon>
    </lineage>
</organism>
<keyword evidence="1" id="KW-1188">Viral release from host cell</keyword>
<accession>A0ABU0M5T1</accession>
<evidence type="ECO:0000313" key="6">
    <source>
        <dbReference type="Proteomes" id="UP001223743"/>
    </source>
</evidence>
<proteinExistence type="predicted"/>